<dbReference type="PANTHER" id="PTHR12436:SF4">
    <property type="entry name" value="LEUKOCYTE RECEPTOR CLUSTER MEMBER 8"/>
    <property type="match status" value="1"/>
</dbReference>
<name>A0A8H7ZRX5_9FUNG</name>
<dbReference type="AlphaFoldDB" id="A0A8H7ZRX5"/>
<dbReference type="GO" id="GO:0005634">
    <property type="term" value="C:nucleus"/>
    <property type="evidence" value="ECO:0007669"/>
    <property type="project" value="TreeGrafter"/>
</dbReference>
<sequence>MGQRHISRTKSSHPAVIFFSSATAKSPAVMTGPIGGLGKIGITPRVNAAAANKHDEAPRAVNARRAAGKACHVYVIDTSAVKHPDSIENVFVSVGVDDLTGAFEARRRREGVDCLGWTSPAYAPVSSRDGRHCSRAWVSRAFGACNSSNRDEVEKELQSIVRDAVRAGNLEDVDWHNRPLPRQVRPRASTDARPAVSLTPPTFCNRQPIDSRRPNRAGAQSEATAALSACPERCLTALDCVAGTCAVLDWDLHTIVGTCTVLEKEYFRLTSVSRDFADTPRLPPPPACTYCVWWVQAPDPSTVRPLSVLRQTLVLLKDKWKSGEDYSYLCDQFKSMRQDLTVQRIQNEFTVQVYEVHARLALEKVTPKNILPRAIVKRSPPVVLEAPVLRAAKPSNSLRECEMNLIPPLFQGDLGEYNQEDPNVKHALAVRSALANGDYHALFNLYNRAPDMGGYLMDRFIERERVASMVVICTAWVEVRFLRRELGFGSTAECRKFLDAFGTLYITTAAAPSSGGKKSKKAKTAAPPPHVDCKNSLQAWVQARKTFQVIDIQGEGRAPGSPPFGRGEISRVEAEFRATPRPARLRPLPFVAQFVVLSICRDGCKVGHAFFPQKKFPLGQPVSRRPLRLDRGVLIRPLRHSVVYVGPVTRITRKPYEPDPGGSPGIIDVPRRAQRTSRVSLVDPILPTQKKEKEKPYAAHEYPKKITGAGFCRSWTATLHGMPRNMAEVRSVWTSGPSF</sequence>
<protein>
    <recommendedName>
        <fullName evidence="2">SAC3/GANP/THP3 conserved domain-containing protein</fullName>
    </recommendedName>
</protein>
<evidence type="ECO:0000313" key="3">
    <source>
        <dbReference type="EMBL" id="KAG5458518.1"/>
    </source>
</evidence>
<evidence type="ECO:0000313" key="4">
    <source>
        <dbReference type="Proteomes" id="UP000673691"/>
    </source>
</evidence>
<gene>
    <name evidence="3" type="ORF">BJ554DRAFT_1238</name>
</gene>
<dbReference type="Pfam" id="PF03399">
    <property type="entry name" value="SAC3_GANP"/>
    <property type="match status" value="1"/>
</dbReference>
<keyword evidence="4" id="KW-1185">Reference proteome</keyword>
<dbReference type="Gene3D" id="1.25.40.990">
    <property type="match status" value="2"/>
</dbReference>
<dbReference type="OrthoDB" id="199574at2759"/>
<comment type="caution">
    <text evidence="3">The sequence shown here is derived from an EMBL/GenBank/DDBJ whole genome shotgun (WGS) entry which is preliminary data.</text>
</comment>
<feature type="domain" description="SAC3/GANP/THP3 conserved" evidence="2">
    <location>
        <begin position="296"/>
        <end position="360"/>
    </location>
</feature>
<dbReference type="PANTHER" id="PTHR12436">
    <property type="entry name" value="80 KDA MCM3-ASSOCIATED PROTEIN"/>
    <property type="match status" value="1"/>
</dbReference>
<reference evidence="3 4" key="1">
    <citation type="journal article" name="Sci. Rep.">
        <title>Genome-scale phylogenetic analyses confirm Olpidium as the closest living zoosporic fungus to the non-flagellated, terrestrial fungi.</title>
        <authorList>
            <person name="Chang Y."/>
            <person name="Rochon D."/>
            <person name="Sekimoto S."/>
            <person name="Wang Y."/>
            <person name="Chovatia M."/>
            <person name="Sandor L."/>
            <person name="Salamov A."/>
            <person name="Grigoriev I.V."/>
            <person name="Stajich J.E."/>
            <person name="Spatafora J.W."/>
        </authorList>
    </citation>
    <scope>NUCLEOTIDE SEQUENCE [LARGE SCALE GENOMIC DNA]</scope>
    <source>
        <strain evidence="3">S191</strain>
    </source>
</reference>
<evidence type="ECO:0000256" key="1">
    <source>
        <dbReference type="SAM" id="MobiDB-lite"/>
    </source>
</evidence>
<proteinExistence type="predicted"/>
<feature type="region of interest" description="Disordered" evidence="1">
    <location>
        <begin position="511"/>
        <end position="531"/>
    </location>
</feature>
<dbReference type="InterPro" id="IPR005062">
    <property type="entry name" value="SAC3/GANP/THP3_conserved"/>
</dbReference>
<dbReference type="EMBL" id="JAEFCI010008349">
    <property type="protein sequence ID" value="KAG5458518.1"/>
    <property type="molecule type" value="Genomic_DNA"/>
</dbReference>
<dbReference type="Proteomes" id="UP000673691">
    <property type="component" value="Unassembled WGS sequence"/>
</dbReference>
<accession>A0A8H7ZRX5</accession>
<evidence type="ECO:0000259" key="2">
    <source>
        <dbReference type="Pfam" id="PF03399"/>
    </source>
</evidence>
<dbReference type="InterPro" id="IPR045107">
    <property type="entry name" value="SAC3/GANP/THP3"/>
</dbReference>
<organism evidence="3 4">
    <name type="scientific">Olpidium bornovanus</name>
    <dbReference type="NCBI Taxonomy" id="278681"/>
    <lineage>
        <taxon>Eukaryota</taxon>
        <taxon>Fungi</taxon>
        <taxon>Fungi incertae sedis</taxon>
        <taxon>Olpidiomycota</taxon>
        <taxon>Olpidiomycotina</taxon>
        <taxon>Olpidiomycetes</taxon>
        <taxon>Olpidiales</taxon>
        <taxon>Olpidiaceae</taxon>
        <taxon>Olpidium</taxon>
    </lineage>
</organism>